<dbReference type="EMBL" id="QLMJ01000028">
    <property type="protein sequence ID" value="RAK26220.1"/>
    <property type="molecule type" value="Genomic_DNA"/>
</dbReference>
<proteinExistence type="predicted"/>
<name>A0A327YXB1_9ACTN</name>
<protein>
    <submittedName>
        <fullName evidence="1">Uncharacterized protein</fullName>
    </submittedName>
</protein>
<gene>
    <name evidence="1" type="ORF">B0I29_12852</name>
</gene>
<sequence>MGRTLRVISRVAVVGVLGAAALWAFGVVPASLMRTGPLEGPSRTALRLPLLARDTGALWGRLVLRNPTEHDIHLRDVSFASNPQQLVPVVEPYVWDESRADVIRAAEISWQLPIPHSWNVAELHPAQGYTIRPQDGDDSVEVVFELPKPEAAATIDGVTVRYRSLGITYQRTFDLAVVICPPADWKPCQ</sequence>
<evidence type="ECO:0000313" key="2">
    <source>
        <dbReference type="Proteomes" id="UP000249341"/>
    </source>
</evidence>
<dbReference type="Proteomes" id="UP000249341">
    <property type="component" value="Unassembled WGS sequence"/>
</dbReference>
<dbReference type="AlphaFoldDB" id="A0A327YXB1"/>
<comment type="caution">
    <text evidence="1">The sequence shown here is derived from an EMBL/GenBank/DDBJ whole genome shotgun (WGS) entry which is preliminary data.</text>
</comment>
<accession>A0A327YXB1</accession>
<organism evidence="1 2">
    <name type="scientific">Actinoplanes lutulentus</name>
    <dbReference type="NCBI Taxonomy" id="1287878"/>
    <lineage>
        <taxon>Bacteria</taxon>
        <taxon>Bacillati</taxon>
        <taxon>Actinomycetota</taxon>
        <taxon>Actinomycetes</taxon>
        <taxon>Micromonosporales</taxon>
        <taxon>Micromonosporaceae</taxon>
        <taxon>Actinoplanes</taxon>
    </lineage>
</organism>
<dbReference type="RefSeq" id="WP_111654721.1">
    <property type="nucleotide sequence ID" value="NZ_JACHWI010000014.1"/>
</dbReference>
<reference evidence="1 2" key="1">
    <citation type="submission" date="2018-06" db="EMBL/GenBank/DDBJ databases">
        <title>Genomic Encyclopedia of Type Strains, Phase III (KMG-III): the genomes of soil and plant-associated and newly described type strains.</title>
        <authorList>
            <person name="Whitman W."/>
        </authorList>
    </citation>
    <scope>NUCLEOTIDE SEQUENCE [LARGE SCALE GENOMIC DNA]</scope>
    <source>
        <strain evidence="1 2">CGMCC 4.7090</strain>
    </source>
</reference>
<keyword evidence="2" id="KW-1185">Reference proteome</keyword>
<evidence type="ECO:0000313" key="1">
    <source>
        <dbReference type="EMBL" id="RAK26220.1"/>
    </source>
</evidence>